<evidence type="ECO:0000313" key="7">
    <source>
        <dbReference type="EMBL" id="KGP90491.1"/>
    </source>
</evidence>
<name>A0A0A2UVG5_9BACI</name>
<dbReference type="PANTHER" id="PTHR10010">
    <property type="entry name" value="SOLUTE CARRIER FAMILY 34 SODIUM PHOSPHATE , MEMBER 2-RELATED"/>
    <property type="match status" value="1"/>
</dbReference>
<comment type="subcellular location">
    <subcellularLocation>
        <location evidence="1">Cell membrane</location>
        <topology evidence="1">Multi-pass membrane protein</topology>
    </subcellularLocation>
</comment>
<dbReference type="Proteomes" id="UP000030153">
    <property type="component" value="Unassembled WGS sequence"/>
</dbReference>
<dbReference type="NCBIfam" id="TIGR00704">
    <property type="entry name" value="NaPi_cotrn_rel"/>
    <property type="match status" value="1"/>
</dbReference>
<dbReference type="OrthoDB" id="9763003at2"/>
<evidence type="ECO:0000256" key="2">
    <source>
        <dbReference type="ARBA" id="ARBA00022475"/>
    </source>
</evidence>
<feature type="transmembrane region" description="Helical" evidence="6">
    <location>
        <begin position="50"/>
        <end position="80"/>
    </location>
</feature>
<keyword evidence="5 6" id="KW-0472">Membrane</keyword>
<dbReference type="Pfam" id="PF02690">
    <property type="entry name" value="Na_Pi_cotrans"/>
    <property type="match status" value="2"/>
</dbReference>
<dbReference type="GO" id="GO:0005436">
    <property type="term" value="F:sodium:phosphate symporter activity"/>
    <property type="evidence" value="ECO:0007669"/>
    <property type="project" value="InterPro"/>
</dbReference>
<sequence length="309" mass="33301">MADLITLFTVFLTIFLFGMTVLRVGLYQLSYRNMKVLLERFANNPLKGMLAGIVVTSVLQSSSCTMVIAIGLVAVGVLNFKQSIGIILGANIGTTVTAELLTFSNSIPLWPLLIIGAVLLIIPKQTWFGAGGILFGLGCIFVALNGFESLAEPLKQFPIIQDSLAYTNDYPNASIFIGTAMTAIIQSSTAATGISMSFLNEGIFSLTSAIGIMLGANIGTCITAWVASLGSNREARLVAMAHIWLNVLGVLLFAPFIDELAALSQWLSNDPAQQLAHISVVFNVLSSLIVLPFVQHFTKFVMFVHKYKE</sequence>
<dbReference type="STRING" id="1385513.N780_04940"/>
<feature type="transmembrane region" description="Helical" evidence="6">
    <location>
        <begin position="100"/>
        <end position="122"/>
    </location>
</feature>
<feature type="transmembrane region" description="Helical" evidence="6">
    <location>
        <begin position="6"/>
        <end position="29"/>
    </location>
</feature>
<accession>A0A0A2UVG5</accession>
<organism evidence="7 8">
    <name type="scientific">Pontibacillus chungwhensis BH030062</name>
    <dbReference type="NCBI Taxonomy" id="1385513"/>
    <lineage>
        <taxon>Bacteria</taxon>
        <taxon>Bacillati</taxon>
        <taxon>Bacillota</taxon>
        <taxon>Bacilli</taxon>
        <taxon>Bacillales</taxon>
        <taxon>Bacillaceae</taxon>
        <taxon>Pontibacillus</taxon>
    </lineage>
</organism>
<evidence type="ECO:0000313" key="8">
    <source>
        <dbReference type="Proteomes" id="UP000030153"/>
    </source>
</evidence>
<evidence type="ECO:0000256" key="5">
    <source>
        <dbReference type="ARBA" id="ARBA00023136"/>
    </source>
</evidence>
<proteinExistence type="predicted"/>
<dbReference type="GO" id="GO:0005886">
    <property type="term" value="C:plasma membrane"/>
    <property type="evidence" value="ECO:0007669"/>
    <property type="project" value="UniProtKB-SubCell"/>
</dbReference>
<dbReference type="PANTHER" id="PTHR10010:SF46">
    <property type="entry name" value="SODIUM-DEPENDENT PHOSPHATE TRANSPORT PROTEIN 2B"/>
    <property type="match status" value="1"/>
</dbReference>
<dbReference type="EMBL" id="AVBG01000012">
    <property type="protein sequence ID" value="KGP90491.1"/>
    <property type="molecule type" value="Genomic_DNA"/>
</dbReference>
<evidence type="ECO:0000256" key="3">
    <source>
        <dbReference type="ARBA" id="ARBA00022692"/>
    </source>
</evidence>
<dbReference type="NCBIfam" id="NF037997">
    <property type="entry name" value="Na_Pi_symport"/>
    <property type="match status" value="1"/>
</dbReference>
<comment type="caution">
    <text evidence="7">The sequence shown here is derived from an EMBL/GenBank/DDBJ whole genome shotgun (WGS) entry which is preliminary data.</text>
</comment>
<keyword evidence="3 6" id="KW-0812">Transmembrane</keyword>
<feature type="transmembrane region" description="Helical" evidence="6">
    <location>
        <begin position="127"/>
        <end position="147"/>
    </location>
</feature>
<keyword evidence="2" id="KW-1003">Cell membrane</keyword>
<dbReference type="RefSeq" id="WP_036785754.1">
    <property type="nucleotide sequence ID" value="NZ_AVBG01000012.1"/>
</dbReference>
<dbReference type="AlphaFoldDB" id="A0A0A2UVG5"/>
<feature type="transmembrane region" description="Helical" evidence="6">
    <location>
        <begin position="277"/>
        <end position="298"/>
    </location>
</feature>
<evidence type="ECO:0000256" key="6">
    <source>
        <dbReference type="SAM" id="Phobius"/>
    </source>
</evidence>
<keyword evidence="4 6" id="KW-1133">Transmembrane helix</keyword>
<reference evidence="7 8" key="1">
    <citation type="submission" date="2013-08" db="EMBL/GenBank/DDBJ databases">
        <title>Genome of Pontibacillus chungwhensis.</title>
        <authorList>
            <person name="Wang Q."/>
            <person name="Wang G."/>
        </authorList>
    </citation>
    <scope>NUCLEOTIDE SEQUENCE [LARGE SCALE GENOMIC DNA]</scope>
    <source>
        <strain evidence="7 8">BH030062</strain>
    </source>
</reference>
<evidence type="ECO:0000256" key="1">
    <source>
        <dbReference type="ARBA" id="ARBA00004651"/>
    </source>
</evidence>
<dbReference type="InterPro" id="IPR003841">
    <property type="entry name" value="Na/Pi_transpt"/>
</dbReference>
<dbReference type="GO" id="GO:0044341">
    <property type="term" value="P:sodium-dependent phosphate transport"/>
    <property type="evidence" value="ECO:0007669"/>
    <property type="project" value="InterPro"/>
</dbReference>
<evidence type="ECO:0000256" key="4">
    <source>
        <dbReference type="ARBA" id="ARBA00022989"/>
    </source>
</evidence>
<dbReference type="eggNOG" id="COG1283">
    <property type="taxonomic scope" value="Bacteria"/>
</dbReference>
<keyword evidence="8" id="KW-1185">Reference proteome</keyword>
<protein>
    <submittedName>
        <fullName evidence="7">Na/Pi cotransporter</fullName>
    </submittedName>
</protein>
<feature type="transmembrane region" description="Helical" evidence="6">
    <location>
        <begin position="203"/>
        <end position="225"/>
    </location>
</feature>
<gene>
    <name evidence="7" type="ORF">N780_04940</name>
</gene>
<dbReference type="InterPro" id="IPR004633">
    <property type="entry name" value="NaPi_cotrn-rel/YqeW-like"/>
</dbReference>
<feature type="transmembrane region" description="Helical" evidence="6">
    <location>
        <begin position="237"/>
        <end position="257"/>
    </location>
</feature>